<dbReference type="AlphaFoldDB" id="A0A0D2J6Q8"/>
<sequence>MAAKKLSVSHRRCLGQPSQGAAIPEVARLFAYSHSDPEIADRKRTPDEVIALTDEAGFVGLRVVPWLWNLPPTDSHCWPLYVNCIELDIPFFTQVGHTAPACPSEVGRHRHYCPSIS</sequence>
<gene>
    <name evidence="2" type="ORF">Z518_05615</name>
</gene>
<dbReference type="GeneID" id="25293686"/>
<dbReference type="Pfam" id="PF04909">
    <property type="entry name" value="Amidohydro_2"/>
    <property type="match status" value="1"/>
</dbReference>
<feature type="domain" description="Amidohydrolase-related" evidence="1">
    <location>
        <begin position="41"/>
        <end position="97"/>
    </location>
</feature>
<dbReference type="InterPro" id="IPR032466">
    <property type="entry name" value="Metal_Hydrolase"/>
</dbReference>
<reference evidence="2 3" key="1">
    <citation type="submission" date="2015-01" db="EMBL/GenBank/DDBJ databases">
        <title>The Genome Sequence of Rhinocladiella mackenzie CBS 650.93.</title>
        <authorList>
            <consortium name="The Broad Institute Genomics Platform"/>
            <person name="Cuomo C."/>
            <person name="de Hoog S."/>
            <person name="Gorbushina A."/>
            <person name="Stielow B."/>
            <person name="Teixiera M."/>
            <person name="Abouelleil A."/>
            <person name="Chapman S.B."/>
            <person name="Priest M."/>
            <person name="Young S.K."/>
            <person name="Wortman J."/>
            <person name="Nusbaum C."/>
            <person name="Birren B."/>
        </authorList>
    </citation>
    <scope>NUCLEOTIDE SEQUENCE [LARGE SCALE GENOMIC DNA]</scope>
    <source>
        <strain evidence="2 3">CBS 650.93</strain>
    </source>
</reference>
<dbReference type="STRING" id="1442369.A0A0D2J6Q8"/>
<dbReference type="Gene3D" id="3.20.20.140">
    <property type="entry name" value="Metal-dependent hydrolases"/>
    <property type="match status" value="1"/>
</dbReference>
<dbReference type="SUPFAM" id="SSF51556">
    <property type="entry name" value="Metallo-dependent hydrolases"/>
    <property type="match status" value="1"/>
</dbReference>
<dbReference type="OrthoDB" id="432010at2759"/>
<dbReference type="HOGENOM" id="CLU_2086109_0_0_1"/>
<dbReference type="EMBL" id="KN847478">
    <property type="protein sequence ID" value="KIX04745.1"/>
    <property type="molecule type" value="Genomic_DNA"/>
</dbReference>
<evidence type="ECO:0000259" key="1">
    <source>
        <dbReference type="Pfam" id="PF04909"/>
    </source>
</evidence>
<evidence type="ECO:0000313" key="2">
    <source>
        <dbReference type="EMBL" id="KIX04745.1"/>
    </source>
</evidence>
<organism evidence="2 3">
    <name type="scientific">Rhinocladiella mackenziei CBS 650.93</name>
    <dbReference type="NCBI Taxonomy" id="1442369"/>
    <lineage>
        <taxon>Eukaryota</taxon>
        <taxon>Fungi</taxon>
        <taxon>Dikarya</taxon>
        <taxon>Ascomycota</taxon>
        <taxon>Pezizomycotina</taxon>
        <taxon>Eurotiomycetes</taxon>
        <taxon>Chaetothyriomycetidae</taxon>
        <taxon>Chaetothyriales</taxon>
        <taxon>Herpotrichiellaceae</taxon>
        <taxon>Rhinocladiella</taxon>
    </lineage>
</organism>
<name>A0A0D2J6Q8_9EURO</name>
<accession>A0A0D2J6Q8</accession>
<proteinExistence type="predicted"/>
<protein>
    <recommendedName>
        <fullName evidence="1">Amidohydrolase-related domain-containing protein</fullName>
    </recommendedName>
</protein>
<evidence type="ECO:0000313" key="3">
    <source>
        <dbReference type="Proteomes" id="UP000053617"/>
    </source>
</evidence>
<dbReference type="Proteomes" id="UP000053617">
    <property type="component" value="Unassembled WGS sequence"/>
</dbReference>
<keyword evidence="3" id="KW-1185">Reference proteome</keyword>
<dbReference type="InterPro" id="IPR006680">
    <property type="entry name" value="Amidohydro-rel"/>
</dbReference>
<dbReference type="VEuPathDB" id="FungiDB:Z518_05615"/>
<dbReference type="RefSeq" id="XP_013271881.1">
    <property type="nucleotide sequence ID" value="XM_013416427.1"/>
</dbReference>